<dbReference type="GO" id="GO:0030288">
    <property type="term" value="C:outer membrane-bounded periplasmic space"/>
    <property type="evidence" value="ECO:0007669"/>
    <property type="project" value="TreeGrafter"/>
</dbReference>
<evidence type="ECO:0000313" key="4">
    <source>
        <dbReference type="Proteomes" id="UP000515856"/>
    </source>
</evidence>
<sequence length="191" mass="21539">MAIKIFIDQGHNPGDINAGASGNGLVESEITYNVGIMLAGLLFADPNFEVRVSRRYSDTVLGTNQRTSLQQRVDMANGWPADYFISIHVNSNPNPAINGSEIYVFRENSVAYNMAEIVLDNMVYFTGMKNNQVRVNPSLFVLRRTRMPAMLIELGYLTNLHDVEILRNKQFAFSFGIYIGLLEYFGLPYQL</sequence>
<dbReference type="AlphaFoldDB" id="A0A7G9GK82"/>
<name>A0A7G9GK82_9FIRM</name>
<dbReference type="SMART" id="SM00646">
    <property type="entry name" value="Ami_3"/>
    <property type="match status" value="1"/>
</dbReference>
<dbReference type="PANTHER" id="PTHR30404:SF0">
    <property type="entry name" value="N-ACETYLMURAMOYL-L-ALANINE AMIDASE AMIC"/>
    <property type="match status" value="1"/>
</dbReference>
<evidence type="ECO:0000313" key="3">
    <source>
        <dbReference type="EMBL" id="QNM11214.1"/>
    </source>
</evidence>
<reference evidence="3 4" key="1">
    <citation type="submission" date="2020-08" db="EMBL/GenBank/DDBJ databases">
        <authorList>
            <person name="Liu C."/>
            <person name="Sun Q."/>
        </authorList>
    </citation>
    <scope>NUCLEOTIDE SEQUENCE [LARGE SCALE GENOMIC DNA]</scope>
    <source>
        <strain evidence="3 4">NSJ-61</strain>
    </source>
</reference>
<dbReference type="EMBL" id="CP060636">
    <property type="protein sequence ID" value="QNM11214.1"/>
    <property type="molecule type" value="Genomic_DNA"/>
</dbReference>
<dbReference type="CDD" id="cd02696">
    <property type="entry name" value="MurNAc-LAA"/>
    <property type="match status" value="1"/>
</dbReference>
<dbReference type="KEGG" id="ehn:H9Q80_13200"/>
<dbReference type="Gene3D" id="3.40.630.40">
    <property type="entry name" value="Zn-dependent exopeptidases"/>
    <property type="match status" value="1"/>
</dbReference>
<evidence type="ECO:0000256" key="1">
    <source>
        <dbReference type="ARBA" id="ARBA00022801"/>
    </source>
</evidence>
<dbReference type="GO" id="GO:0009253">
    <property type="term" value="P:peptidoglycan catabolic process"/>
    <property type="evidence" value="ECO:0007669"/>
    <property type="project" value="InterPro"/>
</dbReference>
<dbReference type="Proteomes" id="UP000515856">
    <property type="component" value="Chromosome"/>
</dbReference>
<keyword evidence="4" id="KW-1185">Reference proteome</keyword>
<evidence type="ECO:0000259" key="2">
    <source>
        <dbReference type="SMART" id="SM00646"/>
    </source>
</evidence>
<dbReference type="PANTHER" id="PTHR30404">
    <property type="entry name" value="N-ACETYLMURAMOYL-L-ALANINE AMIDASE"/>
    <property type="match status" value="1"/>
</dbReference>
<proteinExistence type="predicted"/>
<dbReference type="GO" id="GO:0008745">
    <property type="term" value="F:N-acetylmuramoyl-L-alanine amidase activity"/>
    <property type="evidence" value="ECO:0007669"/>
    <property type="project" value="InterPro"/>
</dbReference>
<dbReference type="InterPro" id="IPR050695">
    <property type="entry name" value="N-acetylmuramoyl_amidase_3"/>
</dbReference>
<dbReference type="Pfam" id="PF01520">
    <property type="entry name" value="Amidase_3"/>
    <property type="match status" value="1"/>
</dbReference>
<gene>
    <name evidence="3" type="ORF">H9Q80_13200</name>
</gene>
<dbReference type="SUPFAM" id="SSF53187">
    <property type="entry name" value="Zn-dependent exopeptidases"/>
    <property type="match status" value="1"/>
</dbReference>
<accession>A0A7G9GK82</accession>
<feature type="domain" description="MurNAc-LAA" evidence="2">
    <location>
        <begin position="73"/>
        <end position="182"/>
    </location>
</feature>
<organism evidence="3 4">
    <name type="scientific">[Eubacterium] hominis</name>
    <dbReference type="NCBI Taxonomy" id="2764325"/>
    <lineage>
        <taxon>Bacteria</taxon>
        <taxon>Bacillati</taxon>
        <taxon>Bacillota</taxon>
        <taxon>Erysipelotrichia</taxon>
        <taxon>Erysipelotrichales</taxon>
        <taxon>Erysipelotrichaceae</taxon>
        <taxon>Amedibacillus</taxon>
    </lineage>
</organism>
<protein>
    <submittedName>
        <fullName evidence="3">N-acetylmuramoyl-L-alanine amidase</fullName>
    </submittedName>
</protein>
<keyword evidence="1" id="KW-0378">Hydrolase</keyword>
<dbReference type="InterPro" id="IPR002508">
    <property type="entry name" value="MurNAc-LAA_cat"/>
</dbReference>
<dbReference type="RefSeq" id="WP_117536431.1">
    <property type="nucleotide sequence ID" value="NZ_CP060636.1"/>
</dbReference>